<dbReference type="Proteomes" id="UP000224567">
    <property type="component" value="Unassembled WGS sequence"/>
</dbReference>
<proteinExistence type="predicted"/>
<keyword evidence="4" id="KW-1185">Reference proteome</keyword>
<sequence>MGVRGAAQLFVFVVVLFTVVAENPEGKSPEEQILADQINSVRINQELAEELWLNCRLELLHSNEAFEDLKFSGPGEEASGSHGILSNRRSLTKNKEKNVNVLNKEVLMGCLMRKNLLFPTFGEEKHSPTWYSKCKDLLFSWYGAPRWRELLQVGDAPSPSPAPAPATSPYETPNSPPPAHPPSKPFFPIRLQQFKQNLCS</sequence>
<dbReference type="AlphaFoldDB" id="A0A2G2W4Z6"/>
<feature type="signal peptide" evidence="2">
    <location>
        <begin position="1"/>
        <end position="21"/>
    </location>
</feature>
<dbReference type="OrthoDB" id="10342564at2759"/>
<comment type="caution">
    <text evidence="3">The sequence shown here is derived from an EMBL/GenBank/DDBJ whole genome shotgun (WGS) entry which is preliminary data.</text>
</comment>
<name>A0A2G2W4Z6_CAPBA</name>
<evidence type="ECO:0000313" key="4">
    <source>
        <dbReference type="Proteomes" id="UP000224567"/>
    </source>
</evidence>
<protein>
    <submittedName>
        <fullName evidence="3">Uncharacterized protein</fullName>
    </submittedName>
</protein>
<evidence type="ECO:0000313" key="3">
    <source>
        <dbReference type="EMBL" id="PHT40306.1"/>
    </source>
</evidence>
<evidence type="ECO:0000256" key="1">
    <source>
        <dbReference type="SAM" id="MobiDB-lite"/>
    </source>
</evidence>
<evidence type="ECO:0000256" key="2">
    <source>
        <dbReference type="SAM" id="SignalP"/>
    </source>
</evidence>
<gene>
    <name evidence="3" type="ORF">CQW23_19160</name>
</gene>
<dbReference type="STRING" id="33114.A0A2G2W4Z6"/>
<feature type="chain" id="PRO_5013653080" evidence="2">
    <location>
        <begin position="22"/>
        <end position="200"/>
    </location>
</feature>
<reference evidence="4" key="2">
    <citation type="journal article" date="2017" name="J. Anim. Genet.">
        <title>Multiple reference genome sequences of hot pepper reveal the massive evolution of plant disease resistance genes by retroduplication.</title>
        <authorList>
            <person name="Kim S."/>
            <person name="Park J."/>
            <person name="Yeom S.-I."/>
            <person name="Kim Y.-M."/>
            <person name="Seo E."/>
            <person name="Kim K.-T."/>
            <person name="Kim M.-S."/>
            <person name="Lee J.M."/>
            <person name="Cheong K."/>
            <person name="Shin H.-S."/>
            <person name="Kim S.-B."/>
            <person name="Han K."/>
            <person name="Lee J."/>
            <person name="Park M."/>
            <person name="Lee H.-A."/>
            <person name="Lee H.-Y."/>
            <person name="Lee Y."/>
            <person name="Oh S."/>
            <person name="Lee J.H."/>
            <person name="Choi E."/>
            <person name="Choi E."/>
            <person name="Lee S.E."/>
            <person name="Jeon J."/>
            <person name="Kim H."/>
            <person name="Choi G."/>
            <person name="Song H."/>
            <person name="Lee J."/>
            <person name="Lee S.-C."/>
            <person name="Kwon J.-K."/>
            <person name="Lee H.-Y."/>
            <person name="Koo N."/>
            <person name="Hong Y."/>
            <person name="Kim R.W."/>
            <person name="Kang W.-H."/>
            <person name="Huh J.H."/>
            <person name="Kang B.-C."/>
            <person name="Yang T.-J."/>
            <person name="Lee Y.-H."/>
            <person name="Bennetzen J.L."/>
            <person name="Choi D."/>
        </authorList>
    </citation>
    <scope>NUCLEOTIDE SEQUENCE [LARGE SCALE GENOMIC DNA]</scope>
    <source>
        <strain evidence="4">cv. PBC81</strain>
    </source>
</reference>
<feature type="region of interest" description="Disordered" evidence="1">
    <location>
        <begin position="153"/>
        <end position="187"/>
    </location>
</feature>
<feature type="compositionally biased region" description="Pro residues" evidence="1">
    <location>
        <begin position="174"/>
        <end position="185"/>
    </location>
</feature>
<reference evidence="3 4" key="1">
    <citation type="journal article" date="2017" name="Genome Biol.">
        <title>New reference genome sequences of hot pepper reveal the massive evolution of plant disease-resistance genes by retroduplication.</title>
        <authorList>
            <person name="Kim S."/>
            <person name="Park J."/>
            <person name="Yeom S.I."/>
            <person name="Kim Y.M."/>
            <person name="Seo E."/>
            <person name="Kim K.T."/>
            <person name="Kim M.S."/>
            <person name="Lee J.M."/>
            <person name="Cheong K."/>
            <person name="Shin H.S."/>
            <person name="Kim S.B."/>
            <person name="Han K."/>
            <person name="Lee J."/>
            <person name="Park M."/>
            <person name="Lee H.A."/>
            <person name="Lee H.Y."/>
            <person name="Lee Y."/>
            <person name="Oh S."/>
            <person name="Lee J.H."/>
            <person name="Choi E."/>
            <person name="Choi E."/>
            <person name="Lee S.E."/>
            <person name="Jeon J."/>
            <person name="Kim H."/>
            <person name="Choi G."/>
            <person name="Song H."/>
            <person name="Lee J."/>
            <person name="Lee S.C."/>
            <person name="Kwon J.K."/>
            <person name="Lee H.Y."/>
            <person name="Koo N."/>
            <person name="Hong Y."/>
            <person name="Kim R.W."/>
            <person name="Kang W.H."/>
            <person name="Huh J.H."/>
            <person name="Kang B.C."/>
            <person name="Yang T.J."/>
            <person name="Lee Y.H."/>
            <person name="Bennetzen J.L."/>
            <person name="Choi D."/>
        </authorList>
    </citation>
    <scope>NUCLEOTIDE SEQUENCE [LARGE SCALE GENOMIC DNA]</scope>
    <source>
        <strain evidence="4">cv. PBC81</strain>
    </source>
</reference>
<dbReference type="EMBL" id="MLFT02000008">
    <property type="protein sequence ID" value="PHT40306.1"/>
    <property type="molecule type" value="Genomic_DNA"/>
</dbReference>
<keyword evidence="2" id="KW-0732">Signal</keyword>
<organism evidence="3 4">
    <name type="scientific">Capsicum baccatum</name>
    <name type="common">Peruvian pepper</name>
    <dbReference type="NCBI Taxonomy" id="33114"/>
    <lineage>
        <taxon>Eukaryota</taxon>
        <taxon>Viridiplantae</taxon>
        <taxon>Streptophyta</taxon>
        <taxon>Embryophyta</taxon>
        <taxon>Tracheophyta</taxon>
        <taxon>Spermatophyta</taxon>
        <taxon>Magnoliopsida</taxon>
        <taxon>eudicotyledons</taxon>
        <taxon>Gunneridae</taxon>
        <taxon>Pentapetalae</taxon>
        <taxon>asterids</taxon>
        <taxon>lamiids</taxon>
        <taxon>Solanales</taxon>
        <taxon>Solanaceae</taxon>
        <taxon>Solanoideae</taxon>
        <taxon>Capsiceae</taxon>
        <taxon>Capsicum</taxon>
    </lineage>
</organism>
<accession>A0A2G2W4Z6</accession>